<comment type="caution">
    <text evidence="2">The sequence shown here is derived from an EMBL/GenBank/DDBJ whole genome shotgun (WGS) entry which is preliminary data.</text>
</comment>
<sequence>MRLLKLLFFGEIFVLPILLSAQTNKLQLSAEFRSRIILDHGYQSPQMKNHSTTFYSTQRTRFNTLFINTKIQTYLSIQDIRIWGDDDNFSSNGSYGNTQSLCLHQGWVKLTLMKSLSLKVGRQIFSYDDQRILSARNWNNYQVTYDAVLAEYKKNQHRVHLAFSYNANHKSDQTYPAKLFKTYSFIHYKHNADALSLSGIAVITGNTLTDTTEQVYYRATYGANMKYKNPQRNIRLSAYYQHKLNNHANPLSAFCVSAYAAHKITRKTILGIGYDLISGDNSSTSTNQQFDLLYGRRHGWYGYMDYFSTTPQQGLQDILARATYNTDKKTNISLHYHYFLLATHMHNNIHKKINKRLGQELDFHLKYKIQDATTLEFGYSLFSPTNTLKQLKTIHEEKIKTPHFCYIMCTIKPSIWIQH</sequence>
<dbReference type="Proteomes" id="UP000019402">
    <property type="component" value="Unassembled WGS sequence"/>
</dbReference>
<feature type="domain" description="Alginate export" evidence="1">
    <location>
        <begin position="64"/>
        <end position="390"/>
    </location>
</feature>
<gene>
    <name evidence="2" type="ORF">JCM21142_41611</name>
</gene>
<evidence type="ECO:0000259" key="1">
    <source>
        <dbReference type="Pfam" id="PF13372"/>
    </source>
</evidence>
<dbReference type="AlphaFoldDB" id="W7XX09"/>
<dbReference type="Pfam" id="PF13372">
    <property type="entry name" value="Alginate_exp"/>
    <property type="match status" value="1"/>
</dbReference>
<accession>W7XX09</accession>
<dbReference type="STRING" id="869213.GCA_000517085_02390"/>
<dbReference type="eggNOG" id="COG3203">
    <property type="taxonomic scope" value="Bacteria"/>
</dbReference>
<dbReference type="EMBL" id="BAMD01000016">
    <property type="protein sequence ID" value="GAF02960.1"/>
    <property type="molecule type" value="Genomic_DNA"/>
</dbReference>
<dbReference type="OrthoDB" id="1070463at2"/>
<dbReference type="SUPFAM" id="SSF56935">
    <property type="entry name" value="Porins"/>
    <property type="match status" value="1"/>
</dbReference>
<dbReference type="RefSeq" id="WP_027472001.1">
    <property type="nucleotide sequence ID" value="NZ_BAMD01000016.1"/>
</dbReference>
<evidence type="ECO:0000313" key="3">
    <source>
        <dbReference type="Proteomes" id="UP000019402"/>
    </source>
</evidence>
<reference evidence="2 3" key="1">
    <citation type="journal article" date="2014" name="Genome Announc.">
        <title>Draft Genome Sequence of Cytophaga fermentans JCM 21142T, a Facultative Anaerobe Isolated from Marine Mud.</title>
        <authorList>
            <person name="Starns D."/>
            <person name="Oshima K."/>
            <person name="Suda W."/>
            <person name="Iino T."/>
            <person name="Yuki M."/>
            <person name="Inoue J."/>
            <person name="Kitamura K."/>
            <person name="Iida T."/>
            <person name="Darby A."/>
            <person name="Hattori M."/>
            <person name="Ohkuma M."/>
        </authorList>
    </citation>
    <scope>NUCLEOTIDE SEQUENCE [LARGE SCALE GENOMIC DNA]</scope>
    <source>
        <strain evidence="2 3">JCM 21142</strain>
    </source>
</reference>
<evidence type="ECO:0000313" key="2">
    <source>
        <dbReference type="EMBL" id="GAF02960.1"/>
    </source>
</evidence>
<name>W7XX09_9BACT</name>
<dbReference type="InterPro" id="IPR025388">
    <property type="entry name" value="Alginate_export_dom"/>
</dbReference>
<organism evidence="2 3">
    <name type="scientific">Saccharicrinis fermentans DSM 9555 = JCM 21142</name>
    <dbReference type="NCBI Taxonomy" id="869213"/>
    <lineage>
        <taxon>Bacteria</taxon>
        <taxon>Pseudomonadati</taxon>
        <taxon>Bacteroidota</taxon>
        <taxon>Bacteroidia</taxon>
        <taxon>Marinilabiliales</taxon>
        <taxon>Marinilabiliaceae</taxon>
        <taxon>Saccharicrinis</taxon>
    </lineage>
</organism>
<keyword evidence="3" id="KW-1185">Reference proteome</keyword>
<protein>
    <recommendedName>
        <fullName evidence="1">Alginate export domain-containing protein</fullName>
    </recommendedName>
</protein>
<proteinExistence type="predicted"/>